<evidence type="ECO:0000256" key="1">
    <source>
        <dbReference type="SAM" id="MobiDB-lite"/>
    </source>
</evidence>
<feature type="region of interest" description="Disordered" evidence="1">
    <location>
        <begin position="309"/>
        <end position="333"/>
    </location>
</feature>
<feature type="compositionally biased region" description="Polar residues" evidence="1">
    <location>
        <begin position="141"/>
        <end position="155"/>
    </location>
</feature>
<organism evidence="2">
    <name type="scientific">Oppiella nova</name>
    <dbReference type="NCBI Taxonomy" id="334625"/>
    <lineage>
        <taxon>Eukaryota</taxon>
        <taxon>Metazoa</taxon>
        <taxon>Ecdysozoa</taxon>
        <taxon>Arthropoda</taxon>
        <taxon>Chelicerata</taxon>
        <taxon>Arachnida</taxon>
        <taxon>Acari</taxon>
        <taxon>Acariformes</taxon>
        <taxon>Sarcoptiformes</taxon>
        <taxon>Oribatida</taxon>
        <taxon>Brachypylina</taxon>
        <taxon>Oppioidea</taxon>
        <taxon>Oppiidae</taxon>
        <taxon>Oppiella</taxon>
    </lineage>
</organism>
<accession>A0A7R9LRM1</accession>
<dbReference type="AlphaFoldDB" id="A0A7R9LRM1"/>
<sequence length="333" mass="37220">MYTNSEYEKIAVIVILSGCGLAIALAFAPKYSRYGCPNSIVVFERQTTTSDENNIDYNSGCFEDSFYQREAQCDSDTNADTGTVSSPNTVIAAQTHHTYATHTPPSPQTPPQRSSSPQVKFAPRPPLVKNRKTSLPCKLVSIQTTSKTENTSTDSEGQRRASAGIIRQKSFEDIEEDITYNNQMELSERRRRNSLENKTISTDVLRKQYRELWQLRATFEAEELDTSDGSAGAGDRTPPPNQQQKLIKNDSGIHISPYDAITSACAVDSGYKSIERRDYSIDIKSDYMFRQFTTTSATTIAPVAYPAPPTRHQITHQQSIKEEQESDIQATFV</sequence>
<dbReference type="EMBL" id="CAJPVJ010002413">
    <property type="protein sequence ID" value="CAG2166251.1"/>
    <property type="molecule type" value="Genomic_DNA"/>
</dbReference>
<feature type="region of interest" description="Disordered" evidence="1">
    <location>
        <begin position="99"/>
        <end position="163"/>
    </location>
</feature>
<evidence type="ECO:0000313" key="2">
    <source>
        <dbReference type="EMBL" id="CAD7646539.1"/>
    </source>
</evidence>
<protein>
    <submittedName>
        <fullName evidence="2">Uncharacterized protein</fullName>
    </submittedName>
</protein>
<dbReference type="OrthoDB" id="6515338at2759"/>
<name>A0A7R9LRM1_9ACAR</name>
<dbReference type="Proteomes" id="UP000728032">
    <property type="component" value="Unassembled WGS sequence"/>
</dbReference>
<dbReference type="EMBL" id="OC917238">
    <property type="protein sequence ID" value="CAD7646539.1"/>
    <property type="molecule type" value="Genomic_DNA"/>
</dbReference>
<gene>
    <name evidence="2" type="ORF">ONB1V03_LOCUS5778</name>
</gene>
<keyword evidence="3" id="KW-1185">Reference proteome</keyword>
<evidence type="ECO:0000313" key="3">
    <source>
        <dbReference type="Proteomes" id="UP000728032"/>
    </source>
</evidence>
<reference evidence="2" key="1">
    <citation type="submission" date="2020-11" db="EMBL/GenBank/DDBJ databases">
        <authorList>
            <person name="Tran Van P."/>
        </authorList>
    </citation>
    <scope>NUCLEOTIDE SEQUENCE</scope>
</reference>
<proteinExistence type="predicted"/>
<feature type="region of interest" description="Disordered" evidence="1">
    <location>
        <begin position="223"/>
        <end position="245"/>
    </location>
</feature>